<keyword evidence="5" id="KW-0479">Metal-binding</keyword>
<dbReference type="PANTHER" id="PTHR47992">
    <property type="entry name" value="PROTEIN PHOSPHATASE"/>
    <property type="match status" value="1"/>
</dbReference>
<dbReference type="AlphaFoldDB" id="A0AAX6E6A8"/>
<dbReference type="InterPro" id="IPR015655">
    <property type="entry name" value="PP2C"/>
</dbReference>
<evidence type="ECO:0000256" key="5">
    <source>
        <dbReference type="ARBA" id="ARBA00022723"/>
    </source>
</evidence>
<proteinExistence type="inferred from homology"/>
<comment type="cofactor">
    <cofactor evidence="1">
        <name>Mn(2+)</name>
        <dbReference type="ChEBI" id="CHEBI:29035"/>
    </cofactor>
</comment>
<evidence type="ECO:0000256" key="8">
    <source>
        <dbReference type="ARBA" id="ARBA00022912"/>
    </source>
</evidence>
<comment type="similarity">
    <text evidence="3 12">Belongs to the PP2C family.</text>
</comment>
<dbReference type="InterPro" id="IPR036457">
    <property type="entry name" value="PPM-type-like_dom_sf"/>
</dbReference>
<comment type="caution">
    <text evidence="14">The sequence shown here is derived from an EMBL/GenBank/DDBJ whole genome shotgun (WGS) entry which is preliminary data.</text>
</comment>
<evidence type="ECO:0000256" key="10">
    <source>
        <dbReference type="ARBA" id="ARBA00047761"/>
    </source>
</evidence>
<evidence type="ECO:0000256" key="12">
    <source>
        <dbReference type="RuleBase" id="RU003465"/>
    </source>
</evidence>
<dbReference type="GO" id="GO:0004722">
    <property type="term" value="F:protein serine/threonine phosphatase activity"/>
    <property type="evidence" value="ECO:0007669"/>
    <property type="project" value="UniProtKB-EC"/>
</dbReference>
<dbReference type="CDD" id="cd00143">
    <property type="entry name" value="PP2Cc"/>
    <property type="match status" value="1"/>
</dbReference>
<accession>A0AAX6E6A8</accession>
<keyword evidence="9" id="KW-0464">Manganese</keyword>
<dbReference type="InterPro" id="IPR000222">
    <property type="entry name" value="PP2C_BS"/>
</dbReference>
<dbReference type="InterPro" id="IPR001932">
    <property type="entry name" value="PPM-type_phosphatase-like_dom"/>
</dbReference>
<evidence type="ECO:0000259" key="13">
    <source>
        <dbReference type="PROSITE" id="PS51746"/>
    </source>
</evidence>
<keyword evidence="8 12" id="KW-0904">Protein phosphatase</keyword>
<dbReference type="GO" id="GO:0046872">
    <property type="term" value="F:metal ion binding"/>
    <property type="evidence" value="ECO:0007669"/>
    <property type="project" value="UniProtKB-KW"/>
</dbReference>
<dbReference type="EMBL" id="JANAVB010039620">
    <property type="protein sequence ID" value="KAJ6799612.1"/>
    <property type="molecule type" value="Genomic_DNA"/>
</dbReference>
<comment type="catalytic activity">
    <reaction evidence="11">
        <text>O-phospho-L-threonyl-[protein] + H2O = L-threonyl-[protein] + phosphate</text>
        <dbReference type="Rhea" id="RHEA:47004"/>
        <dbReference type="Rhea" id="RHEA-COMP:11060"/>
        <dbReference type="Rhea" id="RHEA-COMP:11605"/>
        <dbReference type="ChEBI" id="CHEBI:15377"/>
        <dbReference type="ChEBI" id="CHEBI:30013"/>
        <dbReference type="ChEBI" id="CHEBI:43474"/>
        <dbReference type="ChEBI" id="CHEBI:61977"/>
        <dbReference type="EC" id="3.1.3.16"/>
    </reaction>
</comment>
<evidence type="ECO:0000256" key="9">
    <source>
        <dbReference type="ARBA" id="ARBA00023211"/>
    </source>
</evidence>
<dbReference type="PROSITE" id="PS01032">
    <property type="entry name" value="PPM_1"/>
    <property type="match status" value="1"/>
</dbReference>
<dbReference type="EC" id="3.1.3.16" evidence="4"/>
<keyword evidence="6 12" id="KW-0378">Hydrolase</keyword>
<comment type="catalytic activity">
    <reaction evidence="10">
        <text>O-phospho-L-seryl-[protein] + H2O = L-seryl-[protein] + phosphate</text>
        <dbReference type="Rhea" id="RHEA:20629"/>
        <dbReference type="Rhea" id="RHEA-COMP:9863"/>
        <dbReference type="Rhea" id="RHEA-COMP:11604"/>
        <dbReference type="ChEBI" id="CHEBI:15377"/>
        <dbReference type="ChEBI" id="CHEBI:29999"/>
        <dbReference type="ChEBI" id="CHEBI:43474"/>
        <dbReference type="ChEBI" id="CHEBI:83421"/>
        <dbReference type="EC" id="3.1.3.16"/>
    </reaction>
</comment>
<dbReference type="SMART" id="SM00332">
    <property type="entry name" value="PP2Cc"/>
    <property type="match status" value="1"/>
</dbReference>
<reference evidence="14" key="2">
    <citation type="submission" date="2023-04" db="EMBL/GenBank/DDBJ databases">
        <authorList>
            <person name="Bruccoleri R.E."/>
            <person name="Oakeley E.J."/>
            <person name="Faust A.-M."/>
            <person name="Dessus-Babus S."/>
            <person name="Altorfer M."/>
            <person name="Burckhardt D."/>
            <person name="Oertli M."/>
            <person name="Naumann U."/>
            <person name="Petersen F."/>
            <person name="Wong J."/>
        </authorList>
    </citation>
    <scope>NUCLEOTIDE SEQUENCE</scope>
    <source>
        <strain evidence="14">GSM-AAB239-AS_SAM_17_03QT</strain>
        <tissue evidence="14">Leaf</tissue>
    </source>
</reference>
<evidence type="ECO:0000256" key="11">
    <source>
        <dbReference type="ARBA" id="ARBA00048336"/>
    </source>
</evidence>
<protein>
    <recommendedName>
        <fullName evidence="4">protein-serine/threonine phosphatase</fullName>
        <ecNumber evidence="4">3.1.3.16</ecNumber>
    </recommendedName>
</protein>
<organism evidence="14 15">
    <name type="scientific">Iris pallida</name>
    <name type="common">Sweet iris</name>
    <dbReference type="NCBI Taxonomy" id="29817"/>
    <lineage>
        <taxon>Eukaryota</taxon>
        <taxon>Viridiplantae</taxon>
        <taxon>Streptophyta</taxon>
        <taxon>Embryophyta</taxon>
        <taxon>Tracheophyta</taxon>
        <taxon>Spermatophyta</taxon>
        <taxon>Magnoliopsida</taxon>
        <taxon>Liliopsida</taxon>
        <taxon>Asparagales</taxon>
        <taxon>Iridaceae</taxon>
        <taxon>Iridoideae</taxon>
        <taxon>Irideae</taxon>
        <taxon>Iris</taxon>
    </lineage>
</organism>
<keyword evidence="7" id="KW-0460">Magnesium</keyword>
<dbReference type="PROSITE" id="PS51746">
    <property type="entry name" value="PPM_2"/>
    <property type="match status" value="1"/>
</dbReference>
<name>A0AAX6E6A8_IRIPA</name>
<dbReference type="Gene3D" id="3.60.40.10">
    <property type="entry name" value="PPM-type phosphatase domain"/>
    <property type="match status" value="1"/>
</dbReference>
<evidence type="ECO:0000256" key="4">
    <source>
        <dbReference type="ARBA" id="ARBA00013081"/>
    </source>
</evidence>
<evidence type="ECO:0000256" key="2">
    <source>
        <dbReference type="ARBA" id="ARBA00001946"/>
    </source>
</evidence>
<evidence type="ECO:0000256" key="6">
    <source>
        <dbReference type="ARBA" id="ARBA00022801"/>
    </source>
</evidence>
<dbReference type="SUPFAM" id="SSF81606">
    <property type="entry name" value="PP2C-like"/>
    <property type="match status" value="1"/>
</dbReference>
<dbReference type="Proteomes" id="UP001140949">
    <property type="component" value="Unassembled WGS sequence"/>
</dbReference>
<reference evidence="14" key="1">
    <citation type="journal article" date="2023" name="GigaByte">
        <title>Genome assembly of the bearded iris, Iris pallida Lam.</title>
        <authorList>
            <person name="Bruccoleri R.E."/>
            <person name="Oakeley E.J."/>
            <person name="Faust A.M.E."/>
            <person name="Altorfer M."/>
            <person name="Dessus-Babus S."/>
            <person name="Burckhardt D."/>
            <person name="Oertli M."/>
            <person name="Naumann U."/>
            <person name="Petersen F."/>
            <person name="Wong J."/>
        </authorList>
    </citation>
    <scope>NUCLEOTIDE SEQUENCE</scope>
    <source>
        <strain evidence="14">GSM-AAB239-AS_SAM_17_03QT</strain>
    </source>
</reference>
<evidence type="ECO:0000313" key="15">
    <source>
        <dbReference type="Proteomes" id="UP001140949"/>
    </source>
</evidence>
<feature type="domain" description="PPM-type phosphatase" evidence="13">
    <location>
        <begin position="56"/>
        <end position="389"/>
    </location>
</feature>
<evidence type="ECO:0000256" key="1">
    <source>
        <dbReference type="ARBA" id="ARBA00001936"/>
    </source>
</evidence>
<evidence type="ECO:0000256" key="7">
    <source>
        <dbReference type="ARBA" id="ARBA00022842"/>
    </source>
</evidence>
<evidence type="ECO:0000256" key="3">
    <source>
        <dbReference type="ARBA" id="ARBA00006702"/>
    </source>
</evidence>
<gene>
    <name evidence="14" type="ORF">M6B38_206520</name>
</gene>
<dbReference type="Pfam" id="PF00481">
    <property type="entry name" value="PP2C"/>
    <property type="match status" value="1"/>
</dbReference>
<comment type="cofactor">
    <cofactor evidence="2">
        <name>Mg(2+)</name>
        <dbReference type="ChEBI" id="CHEBI:18420"/>
    </cofactor>
</comment>
<sequence length="432" mass="47869">MLSWLRRIASACLGPVRKYARMRKGEDGDDDDGGRGGGGGDVLMWSRDIGRHAGGEYSFAVVQANECLEDHSQVETGAEATFVGVYDGHGGPDASRFVRDHLFQHLIRIARDSGTISEDVVRNAFSATEDGFLAHVRSTRQIKPLIAAIGSCCLVGVIWRGTLYVANLGDSRAVVGCVGRSNNIIAEQLTRDHNASLEEVRQELRSLHPDDSHIVVLKHGVWRIKGIIQVSRSIGDAYLKRPEFTIDPSVPRFRLSEPLRRPVLSAEPSIYTRLIRPQDKFVIFASDGLWEHMTNQEAAEIVYNNPRAVCAVVLSLAFCIMCKLVYCCRSISSLLLFFISCQGIARRLIRTALQEAARKREMRYADLKKVEKGIRRFFHDDITVVVIFIDHELLLGPNADVQDLSIRGFIDAVGPSSFSLFDGTNANASSAL</sequence>
<evidence type="ECO:0000313" key="14">
    <source>
        <dbReference type="EMBL" id="KAJ6799612.1"/>
    </source>
</evidence>
<dbReference type="FunFam" id="3.60.40.10:FF:000020">
    <property type="entry name" value="Probable protein phosphatase 2C 42"/>
    <property type="match status" value="1"/>
</dbReference>
<keyword evidence="15" id="KW-1185">Reference proteome</keyword>